<accession>A0A9P4TZR0</accession>
<keyword evidence="1" id="KW-0812">Transmembrane</keyword>
<dbReference type="Pfam" id="PF04749">
    <property type="entry name" value="PLAC8"/>
    <property type="match status" value="1"/>
</dbReference>
<evidence type="ECO:0000313" key="3">
    <source>
        <dbReference type="Proteomes" id="UP000800235"/>
    </source>
</evidence>
<dbReference type="Proteomes" id="UP000800235">
    <property type="component" value="Unassembled WGS sequence"/>
</dbReference>
<dbReference type="EMBL" id="MU007029">
    <property type="protein sequence ID" value="KAF2431900.1"/>
    <property type="molecule type" value="Genomic_DNA"/>
</dbReference>
<organism evidence="2 3">
    <name type="scientific">Tothia fuscella</name>
    <dbReference type="NCBI Taxonomy" id="1048955"/>
    <lineage>
        <taxon>Eukaryota</taxon>
        <taxon>Fungi</taxon>
        <taxon>Dikarya</taxon>
        <taxon>Ascomycota</taxon>
        <taxon>Pezizomycotina</taxon>
        <taxon>Dothideomycetes</taxon>
        <taxon>Pleosporomycetidae</taxon>
        <taxon>Venturiales</taxon>
        <taxon>Cylindrosympodiaceae</taxon>
        <taxon>Tothia</taxon>
    </lineage>
</organism>
<name>A0A9P4TZR0_9PEZI</name>
<evidence type="ECO:0000313" key="2">
    <source>
        <dbReference type="EMBL" id="KAF2431900.1"/>
    </source>
</evidence>
<keyword evidence="1" id="KW-0472">Membrane</keyword>
<reference evidence="2" key="1">
    <citation type="journal article" date="2020" name="Stud. Mycol.">
        <title>101 Dothideomycetes genomes: a test case for predicting lifestyles and emergence of pathogens.</title>
        <authorList>
            <person name="Haridas S."/>
            <person name="Albert R."/>
            <person name="Binder M."/>
            <person name="Bloem J."/>
            <person name="Labutti K."/>
            <person name="Salamov A."/>
            <person name="Andreopoulos B."/>
            <person name="Baker S."/>
            <person name="Barry K."/>
            <person name="Bills G."/>
            <person name="Bluhm B."/>
            <person name="Cannon C."/>
            <person name="Castanera R."/>
            <person name="Culley D."/>
            <person name="Daum C."/>
            <person name="Ezra D."/>
            <person name="Gonzalez J."/>
            <person name="Henrissat B."/>
            <person name="Kuo A."/>
            <person name="Liang C."/>
            <person name="Lipzen A."/>
            <person name="Lutzoni F."/>
            <person name="Magnuson J."/>
            <person name="Mondo S."/>
            <person name="Nolan M."/>
            <person name="Ohm R."/>
            <person name="Pangilinan J."/>
            <person name="Park H.-J."/>
            <person name="Ramirez L."/>
            <person name="Alfaro M."/>
            <person name="Sun H."/>
            <person name="Tritt A."/>
            <person name="Yoshinaga Y."/>
            <person name="Zwiers L.-H."/>
            <person name="Turgeon B."/>
            <person name="Goodwin S."/>
            <person name="Spatafora J."/>
            <person name="Crous P."/>
            <person name="Grigoriev I."/>
        </authorList>
    </citation>
    <scope>NUCLEOTIDE SEQUENCE</scope>
    <source>
        <strain evidence="2">CBS 130266</strain>
    </source>
</reference>
<keyword evidence="3" id="KW-1185">Reference proteome</keyword>
<dbReference type="InterPro" id="IPR006461">
    <property type="entry name" value="PLAC_motif_containing"/>
</dbReference>
<dbReference type="PANTHER" id="PTHR15907">
    <property type="entry name" value="DUF614 FAMILY PROTEIN-RELATED"/>
    <property type="match status" value="1"/>
</dbReference>
<sequence length="197" mass="21570">MDTHNAQAPVYNDQAPVNNAQAPVAAVPAKQGPIDNKDVDDWKNRFNAALANPQEITGPAAHDARPWHAGMFECFSPIDTCAITCCVPCVTFGKTHHRTRKHANMEGYNAVNTSCIMVGVSAFFGLSIIPLMMQRIDVRKKYNLQGSFVSDLLLNCCCGCCTLIQTEKESAFREAEIAKGGAQQYAQIETMNYIPKA</sequence>
<gene>
    <name evidence="2" type="ORF">EJ08DRAFT_168602</name>
</gene>
<evidence type="ECO:0000256" key="1">
    <source>
        <dbReference type="SAM" id="Phobius"/>
    </source>
</evidence>
<keyword evidence="1" id="KW-1133">Transmembrane helix</keyword>
<dbReference type="AlphaFoldDB" id="A0A9P4TZR0"/>
<protein>
    <submittedName>
        <fullName evidence="2">PLAC8-domain-containing protein</fullName>
    </submittedName>
</protein>
<comment type="caution">
    <text evidence="2">The sequence shown here is derived from an EMBL/GenBank/DDBJ whole genome shotgun (WGS) entry which is preliminary data.</text>
</comment>
<feature type="transmembrane region" description="Helical" evidence="1">
    <location>
        <begin position="110"/>
        <end position="133"/>
    </location>
</feature>
<dbReference type="OrthoDB" id="1045822at2759"/>
<proteinExistence type="predicted"/>
<dbReference type="NCBIfam" id="TIGR01571">
    <property type="entry name" value="A_thal_Cys_rich"/>
    <property type="match status" value="1"/>
</dbReference>